<sequence length="638" mass="72080">MLRSGKKLNWRNFSVILTFLLLITCKSIASQSSTEQAFSAFLSQAERLKDSDPKAALLLLNNHNAPLAELPLISQLNYFRIQSAAYADQALYSQSAAAAEQGLKLSRQMSNPSIFIAELAYTKGFSLESLGDFDGAIELYQNGLDVARSMRSQTLTARGLINIGAIFYLRKDYKQSLITLNEALSLAIDSADHALLGDVNSELGILYGYLGDDRQANNYFQQAYQHFKSAGKVNYALNSLHNVAINYANQERYEQAIAVYRTLESEIQANTSHEFIASIYRNLAWALLNQKDADKESAYRYIMLAGEYVKNVEQHFTQLQYLIEKAYVLEKIERYQEALANIEQAEMLLTGKDNDIYDTSAMNVLVLRAKLHYALGQYRQAYDVQSQYFSQAIAYRQARETSEIDELRLQYQSETAHRQKNILEKKQRLQDLTLQQITQDTQNRQTLIALLAIGLLILAWFLYRVVTGQRNLIRASRTDSLTGVLNRRRLLELGQKYCIQAVAQQRALSICLLNIDDFQQLKRQFGHSTADKTLKDIAQLGQSLMRAEDIFGRLSGEQFIVLLPNTGHDDVTEVARRLCASMMAKSWPTPAIAPLKIRVGVATHSPNNYSDFNSLLKMAEQNLSSVGQFTSGQGQHDD</sequence>
<dbReference type="GO" id="GO:0052621">
    <property type="term" value="F:diguanylate cyclase activity"/>
    <property type="evidence" value="ECO:0007669"/>
    <property type="project" value="UniProtKB-EC"/>
</dbReference>
<accession>A0A1H7IXD8</accession>
<dbReference type="InterPro" id="IPR050469">
    <property type="entry name" value="Diguanylate_Cyclase"/>
</dbReference>
<evidence type="ECO:0000256" key="3">
    <source>
        <dbReference type="SAM" id="Phobius"/>
    </source>
</evidence>
<gene>
    <name evidence="5" type="ORF">SAMN05216262_10278</name>
</gene>
<evidence type="ECO:0000313" key="5">
    <source>
        <dbReference type="EMBL" id="SEK67058.1"/>
    </source>
</evidence>
<dbReference type="Pfam" id="PF00990">
    <property type="entry name" value="GGDEF"/>
    <property type="match status" value="1"/>
</dbReference>
<keyword evidence="3" id="KW-0472">Membrane</keyword>
<dbReference type="SUPFAM" id="SSF48452">
    <property type="entry name" value="TPR-like"/>
    <property type="match status" value="2"/>
</dbReference>
<keyword evidence="3" id="KW-0812">Transmembrane</keyword>
<dbReference type="SUPFAM" id="SSF55073">
    <property type="entry name" value="Nucleotide cyclase"/>
    <property type="match status" value="1"/>
</dbReference>
<dbReference type="NCBIfam" id="TIGR00254">
    <property type="entry name" value="GGDEF"/>
    <property type="match status" value="1"/>
</dbReference>
<feature type="transmembrane region" description="Helical" evidence="3">
    <location>
        <begin position="447"/>
        <end position="466"/>
    </location>
</feature>
<dbReference type="Gene3D" id="3.30.70.270">
    <property type="match status" value="1"/>
</dbReference>
<name>A0A1H7IXD8_9GAMM</name>
<dbReference type="InterPro" id="IPR000160">
    <property type="entry name" value="GGDEF_dom"/>
</dbReference>
<dbReference type="STRING" id="641665.GCA_002104455_01855"/>
<dbReference type="PANTHER" id="PTHR45138">
    <property type="entry name" value="REGULATORY COMPONENTS OF SENSORY TRANSDUCTION SYSTEM"/>
    <property type="match status" value="1"/>
</dbReference>
<dbReference type="Gene3D" id="1.25.40.10">
    <property type="entry name" value="Tetratricopeptide repeat domain"/>
    <property type="match status" value="2"/>
</dbReference>
<keyword evidence="6" id="KW-1185">Reference proteome</keyword>
<feature type="domain" description="GGDEF" evidence="4">
    <location>
        <begin position="506"/>
        <end position="638"/>
    </location>
</feature>
<dbReference type="EMBL" id="FOBI01000002">
    <property type="protein sequence ID" value="SEK67058.1"/>
    <property type="molecule type" value="Genomic_DNA"/>
</dbReference>
<reference evidence="6" key="1">
    <citation type="submission" date="2016-10" db="EMBL/GenBank/DDBJ databases">
        <authorList>
            <person name="Varghese N."/>
            <person name="Submissions S."/>
        </authorList>
    </citation>
    <scope>NUCLEOTIDE SEQUENCE [LARGE SCALE GENOMIC DNA]</scope>
    <source>
        <strain evidence="6">CGMCC 1.9127</strain>
    </source>
</reference>
<dbReference type="SMART" id="SM00267">
    <property type="entry name" value="GGDEF"/>
    <property type="match status" value="1"/>
</dbReference>
<dbReference type="InterPro" id="IPR011990">
    <property type="entry name" value="TPR-like_helical_dom_sf"/>
</dbReference>
<dbReference type="EC" id="2.7.7.65" evidence="1"/>
<dbReference type="Proteomes" id="UP000199297">
    <property type="component" value="Unassembled WGS sequence"/>
</dbReference>
<dbReference type="AlphaFoldDB" id="A0A1H7IXD8"/>
<dbReference type="Pfam" id="PF13424">
    <property type="entry name" value="TPR_12"/>
    <property type="match status" value="1"/>
</dbReference>
<evidence type="ECO:0000313" key="6">
    <source>
        <dbReference type="Proteomes" id="UP000199297"/>
    </source>
</evidence>
<dbReference type="SMART" id="SM00028">
    <property type="entry name" value="TPR"/>
    <property type="match status" value="6"/>
</dbReference>
<evidence type="ECO:0000259" key="4">
    <source>
        <dbReference type="PROSITE" id="PS50887"/>
    </source>
</evidence>
<organism evidence="5 6">
    <name type="scientific">Colwellia chukchiensis</name>
    <dbReference type="NCBI Taxonomy" id="641665"/>
    <lineage>
        <taxon>Bacteria</taxon>
        <taxon>Pseudomonadati</taxon>
        <taxon>Pseudomonadota</taxon>
        <taxon>Gammaproteobacteria</taxon>
        <taxon>Alteromonadales</taxon>
        <taxon>Colwelliaceae</taxon>
        <taxon>Colwellia</taxon>
    </lineage>
</organism>
<dbReference type="PROSITE" id="PS50887">
    <property type="entry name" value="GGDEF"/>
    <property type="match status" value="1"/>
</dbReference>
<evidence type="ECO:0000256" key="2">
    <source>
        <dbReference type="ARBA" id="ARBA00034247"/>
    </source>
</evidence>
<dbReference type="CDD" id="cd01949">
    <property type="entry name" value="GGDEF"/>
    <property type="match status" value="1"/>
</dbReference>
<proteinExistence type="predicted"/>
<dbReference type="InterPro" id="IPR029787">
    <property type="entry name" value="Nucleotide_cyclase"/>
</dbReference>
<evidence type="ECO:0000256" key="1">
    <source>
        <dbReference type="ARBA" id="ARBA00012528"/>
    </source>
</evidence>
<comment type="catalytic activity">
    <reaction evidence="2">
        <text>2 GTP = 3',3'-c-di-GMP + 2 diphosphate</text>
        <dbReference type="Rhea" id="RHEA:24898"/>
        <dbReference type="ChEBI" id="CHEBI:33019"/>
        <dbReference type="ChEBI" id="CHEBI:37565"/>
        <dbReference type="ChEBI" id="CHEBI:58805"/>
        <dbReference type="EC" id="2.7.7.65"/>
    </reaction>
</comment>
<dbReference type="InterPro" id="IPR019734">
    <property type="entry name" value="TPR_rpt"/>
</dbReference>
<protein>
    <recommendedName>
        <fullName evidence="1">diguanylate cyclase</fullName>
        <ecNumber evidence="1">2.7.7.65</ecNumber>
    </recommendedName>
</protein>
<keyword evidence="3" id="KW-1133">Transmembrane helix</keyword>
<dbReference type="InterPro" id="IPR043128">
    <property type="entry name" value="Rev_trsase/Diguanyl_cyclase"/>
</dbReference>
<dbReference type="PANTHER" id="PTHR45138:SF9">
    <property type="entry name" value="DIGUANYLATE CYCLASE DGCM-RELATED"/>
    <property type="match status" value="1"/>
</dbReference>